<feature type="region of interest" description="Disordered" evidence="1">
    <location>
        <begin position="20"/>
        <end position="46"/>
    </location>
</feature>
<protein>
    <submittedName>
        <fullName evidence="2">Uncharacterized protein</fullName>
    </submittedName>
</protein>
<accession>A0A8S9JAF5</accession>
<organism evidence="2 3">
    <name type="scientific">Brassica cretica</name>
    <name type="common">Mustard</name>
    <dbReference type="NCBI Taxonomy" id="69181"/>
    <lineage>
        <taxon>Eukaryota</taxon>
        <taxon>Viridiplantae</taxon>
        <taxon>Streptophyta</taxon>
        <taxon>Embryophyta</taxon>
        <taxon>Tracheophyta</taxon>
        <taxon>Spermatophyta</taxon>
        <taxon>Magnoliopsida</taxon>
        <taxon>eudicotyledons</taxon>
        <taxon>Gunneridae</taxon>
        <taxon>Pentapetalae</taxon>
        <taxon>rosids</taxon>
        <taxon>malvids</taxon>
        <taxon>Brassicales</taxon>
        <taxon>Brassicaceae</taxon>
        <taxon>Brassiceae</taxon>
        <taxon>Brassica</taxon>
    </lineage>
</organism>
<dbReference type="AlphaFoldDB" id="A0A8S9JAF5"/>
<proteinExistence type="predicted"/>
<evidence type="ECO:0000313" key="3">
    <source>
        <dbReference type="Proteomes" id="UP000712281"/>
    </source>
</evidence>
<feature type="compositionally biased region" description="Basic and acidic residues" evidence="1">
    <location>
        <begin position="21"/>
        <end position="37"/>
    </location>
</feature>
<evidence type="ECO:0000256" key="1">
    <source>
        <dbReference type="SAM" id="MobiDB-lite"/>
    </source>
</evidence>
<sequence>MRPTRADHWKVPRFQGTLASRVHESFDDHDIPEERGSWEPGSGEPEAGVLPGVWRNSIAEYFSPTPTEAAPVSPPRQDRVIHVISGSSKISGVSHSAAKKSTWNAKNGLEAAKPKRVLLGTDEISFTAKEQEKVLTPHHDALVISLTVVNCLVKRILVDHFEGKDQGLIAITEFFGFGPKIAPLPPGNRKLPIRRTAYTFRIWKSLTYSNRLRPALGRLYKGHLNPKARDRHFKTREGSNLNNAIMAVDEHDKLPEATQREDELQRQIDDLQGQVTGLQRDREETNPELSSEFQILKEKLNEHSKQLEQSAENVSQLESENLTSETRTKPLTQRATRSVDSGPRFALCHLWKHLTPRQARISQLRRREEKHLRGRKPRMLRPMTGRTATRRPSLIRKHQTEQRERSLPLSLTFTRCSPTGSTPCNPWWIDSQV</sequence>
<dbReference type="Proteomes" id="UP000712281">
    <property type="component" value="Unassembled WGS sequence"/>
</dbReference>
<feature type="region of interest" description="Disordered" evidence="1">
    <location>
        <begin position="386"/>
        <end position="406"/>
    </location>
</feature>
<dbReference type="EMBL" id="QGKW02001660">
    <property type="protein sequence ID" value="KAF2578985.1"/>
    <property type="molecule type" value="Genomic_DNA"/>
</dbReference>
<reference evidence="2" key="1">
    <citation type="submission" date="2019-12" db="EMBL/GenBank/DDBJ databases">
        <title>Genome sequencing and annotation of Brassica cretica.</title>
        <authorList>
            <person name="Studholme D.J."/>
            <person name="Sarris P.F."/>
        </authorList>
    </citation>
    <scope>NUCLEOTIDE SEQUENCE</scope>
    <source>
        <strain evidence="2">PFS-001/15</strain>
        <tissue evidence="2">Leaf</tissue>
    </source>
</reference>
<evidence type="ECO:0000313" key="2">
    <source>
        <dbReference type="EMBL" id="KAF2578985.1"/>
    </source>
</evidence>
<feature type="region of interest" description="Disordered" evidence="1">
    <location>
        <begin position="304"/>
        <end position="338"/>
    </location>
</feature>
<name>A0A8S9JAF5_BRACR</name>
<comment type="caution">
    <text evidence="2">The sequence shown here is derived from an EMBL/GenBank/DDBJ whole genome shotgun (WGS) entry which is preliminary data.</text>
</comment>
<feature type="compositionally biased region" description="Polar residues" evidence="1">
    <location>
        <begin position="307"/>
        <end position="338"/>
    </location>
</feature>
<gene>
    <name evidence="2" type="ORF">F2Q68_00005013</name>
</gene>